<dbReference type="InterPro" id="IPR036291">
    <property type="entry name" value="NAD(P)-bd_dom_sf"/>
</dbReference>
<dbReference type="SUPFAM" id="SSF48179">
    <property type="entry name" value="6-phosphogluconate dehydrogenase C-terminal domain-like"/>
    <property type="match status" value="1"/>
</dbReference>
<dbReference type="FunFam" id="1.10.1040.10:FF:000006">
    <property type="entry name" value="3-hydroxyisobutyrate dehydrogenase"/>
    <property type="match status" value="1"/>
</dbReference>
<comment type="pathway">
    <text evidence="1 9">Amino-acid degradation; L-valine degradation.</text>
</comment>
<dbReference type="OrthoDB" id="435038at2759"/>
<organism evidence="12">
    <name type="scientific">Lepeophtheirus salmonis</name>
    <name type="common">Salmon louse</name>
    <name type="synonym">Caligus salmonis</name>
    <dbReference type="NCBI Taxonomy" id="72036"/>
    <lineage>
        <taxon>Eukaryota</taxon>
        <taxon>Metazoa</taxon>
        <taxon>Ecdysozoa</taxon>
        <taxon>Arthropoda</taxon>
        <taxon>Crustacea</taxon>
        <taxon>Multicrustacea</taxon>
        <taxon>Hexanauplia</taxon>
        <taxon>Copepoda</taxon>
        <taxon>Siphonostomatoida</taxon>
        <taxon>Caligidae</taxon>
        <taxon>Lepeophtheirus</taxon>
    </lineage>
</organism>
<evidence type="ECO:0000259" key="11">
    <source>
        <dbReference type="Pfam" id="PF14833"/>
    </source>
</evidence>
<protein>
    <recommendedName>
        <fullName evidence="3 9">3-hydroxyisobutyrate dehydrogenase</fullName>
        <shortName evidence="9">HIBADH</shortName>
        <ecNumber evidence="3 9">1.1.1.31</ecNumber>
    </recommendedName>
</protein>
<evidence type="ECO:0000256" key="5">
    <source>
        <dbReference type="ARBA" id="ARBA00023002"/>
    </source>
</evidence>
<evidence type="ECO:0000256" key="4">
    <source>
        <dbReference type="ARBA" id="ARBA00022456"/>
    </source>
</evidence>
<evidence type="ECO:0000259" key="10">
    <source>
        <dbReference type="Pfam" id="PF03446"/>
    </source>
</evidence>
<gene>
    <name evidence="12" type="primary">3HIDH</name>
</gene>
<dbReference type="SUPFAM" id="SSF51735">
    <property type="entry name" value="NAD(P)-binding Rossmann-fold domains"/>
    <property type="match status" value="1"/>
</dbReference>
<dbReference type="GO" id="GO:0005739">
    <property type="term" value="C:mitochondrion"/>
    <property type="evidence" value="ECO:0007669"/>
    <property type="project" value="TreeGrafter"/>
</dbReference>
<feature type="domain" description="3-hydroxyisobutyrate dehydrogenase-like NAD-binding" evidence="11">
    <location>
        <begin position="192"/>
        <end position="319"/>
    </location>
</feature>
<evidence type="ECO:0000313" key="12">
    <source>
        <dbReference type="EMBL" id="ADD38447.1"/>
    </source>
</evidence>
<dbReference type="GO" id="GO:0051287">
    <property type="term" value="F:NAD binding"/>
    <property type="evidence" value="ECO:0007669"/>
    <property type="project" value="InterPro"/>
</dbReference>
<dbReference type="Gene3D" id="3.40.50.720">
    <property type="entry name" value="NAD(P)-binding Rossmann-like Domain"/>
    <property type="match status" value="1"/>
</dbReference>
<dbReference type="PIRSF" id="PIRSF000103">
    <property type="entry name" value="HIBADH"/>
    <property type="match status" value="1"/>
</dbReference>
<comment type="catalytic activity">
    <reaction evidence="7 9">
        <text>3-hydroxy-2-methylpropanoate + NAD(+) = 2-methyl-3-oxopropanoate + NADH + H(+)</text>
        <dbReference type="Rhea" id="RHEA:17681"/>
        <dbReference type="ChEBI" id="CHEBI:11805"/>
        <dbReference type="ChEBI" id="CHEBI:15378"/>
        <dbReference type="ChEBI" id="CHEBI:57540"/>
        <dbReference type="ChEBI" id="CHEBI:57700"/>
        <dbReference type="ChEBI" id="CHEBI:57945"/>
        <dbReference type="EC" id="1.1.1.31"/>
    </reaction>
</comment>
<evidence type="ECO:0000256" key="9">
    <source>
        <dbReference type="RuleBase" id="RU910714"/>
    </source>
</evidence>
<name>D3PIR1_LEPSM</name>
<dbReference type="InterPro" id="IPR002204">
    <property type="entry name" value="3-OH-isobutyrate_DH-rel_CS"/>
</dbReference>
<reference evidence="12" key="1">
    <citation type="submission" date="2010-03" db="EMBL/GenBank/DDBJ databases">
        <title>Atlantic Lepeophtheirus salmonis ESTs and full-length cDNAs.</title>
        <authorList>
            <person name="Yasuike M."/>
            <person name="von Schalburg K."/>
            <person name="Cooper G."/>
            <person name="Leong J."/>
            <person name="Nilsen F."/>
            <person name="Jones S.R.M."/>
            <person name="Koop B.F."/>
        </authorList>
    </citation>
    <scope>NUCLEOTIDE SEQUENCE</scope>
    <source>
        <strain evidence="12">Atlantic form</strain>
        <tissue evidence="12">Mixed tissue</tissue>
    </source>
</reference>
<dbReference type="InterPro" id="IPR006115">
    <property type="entry name" value="6PGDH_NADP-bd"/>
</dbReference>
<dbReference type="GO" id="GO:0008442">
    <property type="term" value="F:3-hydroxyisobutyrate dehydrogenase activity"/>
    <property type="evidence" value="ECO:0007669"/>
    <property type="project" value="UniProtKB-EC"/>
</dbReference>
<dbReference type="InterPro" id="IPR008927">
    <property type="entry name" value="6-PGluconate_DH-like_C_sf"/>
</dbReference>
<dbReference type="GO" id="GO:0006574">
    <property type="term" value="P:L-valine catabolic process"/>
    <property type="evidence" value="ECO:0007669"/>
    <property type="project" value="UniProtKB-UniPathway"/>
</dbReference>
<dbReference type="InterPro" id="IPR029154">
    <property type="entry name" value="HIBADH-like_NADP-bd"/>
</dbReference>
<dbReference type="EC" id="1.1.1.31" evidence="3 9"/>
<keyword evidence="6 9" id="KW-0520">NAD</keyword>
<dbReference type="GO" id="GO:0050661">
    <property type="term" value="F:NADP binding"/>
    <property type="evidence" value="ECO:0007669"/>
    <property type="project" value="InterPro"/>
</dbReference>
<dbReference type="Pfam" id="PF14833">
    <property type="entry name" value="NAD_binding_11"/>
    <property type="match status" value="1"/>
</dbReference>
<dbReference type="PANTHER" id="PTHR22981">
    <property type="entry name" value="3-HYDROXYISOBUTYRATE DEHYDROGENASE-RELATED"/>
    <property type="match status" value="1"/>
</dbReference>
<evidence type="ECO:0000256" key="8">
    <source>
        <dbReference type="PIRSR" id="PIRSR000103-1"/>
    </source>
</evidence>
<proteinExistence type="evidence at transcript level"/>
<dbReference type="NCBIfam" id="TIGR01692">
    <property type="entry name" value="HIBADH"/>
    <property type="match status" value="1"/>
</dbReference>
<keyword evidence="5 9" id="KW-0560">Oxidoreductase</keyword>
<dbReference type="PANTHER" id="PTHR22981:SF7">
    <property type="entry name" value="3-HYDROXYISOBUTYRATE DEHYDROGENASE, MITOCHONDRIAL"/>
    <property type="match status" value="1"/>
</dbReference>
<dbReference type="PROSITE" id="PS00895">
    <property type="entry name" value="3_HYDROXYISOBUT_DH"/>
    <property type="match status" value="1"/>
</dbReference>
<dbReference type="InterPro" id="IPR013328">
    <property type="entry name" value="6PGD_dom2"/>
</dbReference>
<accession>D3PIR1</accession>
<keyword evidence="4 9" id="KW-0101">Branched-chain amino acid catabolism</keyword>
<dbReference type="InterPro" id="IPR011548">
    <property type="entry name" value="HIBADH"/>
</dbReference>
<evidence type="ECO:0000256" key="7">
    <source>
        <dbReference type="ARBA" id="ARBA00049197"/>
    </source>
</evidence>
<sequence>MANPRNLMTVSRQFAFCMKGRSYSTSKPDVGFIGLGNMGYGMANNLLSKGYKVTAYDVDSTVVDKIKSKGAVATSCSIDVFSAADVLITMLPNNDIVQSVYSSTALDNARKSAVFIDCSTISPSISQKLANKVSDRDKNSSFVDAPVSGGVNAANAGTLTIMVGAKNKDVFSKAKNILEAVGKNVIHCGDVGSGQAVKLCNNMLLAISMIGTSEAMNLGKNLGLDPNLLASVLSSSTGRCWSVDTYNSVPGVMKNVPSSNGYAGGFGTVLMTKDLGLCQDAATDTRSPTPLGSLAHQIYRMMCNSGNGDKDFSYAYQVLQKNNDTFLTNQHELKI</sequence>
<dbReference type="UniPathway" id="UPA00362"/>
<dbReference type="AlphaFoldDB" id="D3PIR1"/>
<feature type="domain" description="6-phosphogluconate dehydrogenase NADP-binding" evidence="10">
    <location>
        <begin position="29"/>
        <end position="189"/>
    </location>
</feature>
<dbReference type="EMBL" id="BT121517">
    <property type="protein sequence ID" value="ADD38447.1"/>
    <property type="molecule type" value="mRNA"/>
</dbReference>
<evidence type="ECO:0000256" key="3">
    <source>
        <dbReference type="ARBA" id="ARBA00012991"/>
    </source>
</evidence>
<evidence type="ECO:0000256" key="2">
    <source>
        <dbReference type="ARBA" id="ARBA00006013"/>
    </source>
</evidence>
<dbReference type="InterPro" id="IPR015815">
    <property type="entry name" value="HIBADH-related"/>
</dbReference>
<dbReference type="Gene3D" id="1.10.1040.10">
    <property type="entry name" value="N-(1-d-carboxylethyl)-l-norvaline Dehydrogenase, domain 2"/>
    <property type="match status" value="1"/>
</dbReference>
<feature type="active site" evidence="8">
    <location>
        <position position="198"/>
    </location>
</feature>
<comment type="similarity">
    <text evidence="2">Belongs to the HIBADH-related family. 3-hydroxyisobutyrate dehydrogenase subfamily.</text>
</comment>
<evidence type="ECO:0000256" key="1">
    <source>
        <dbReference type="ARBA" id="ARBA00005109"/>
    </source>
</evidence>
<evidence type="ECO:0000256" key="6">
    <source>
        <dbReference type="ARBA" id="ARBA00023027"/>
    </source>
</evidence>
<dbReference type="Pfam" id="PF03446">
    <property type="entry name" value="NAD_binding_2"/>
    <property type="match status" value="1"/>
</dbReference>